<dbReference type="PANTHER" id="PTHR11377">
    <property type="entry name" value="N-MYRISTOYL TRANSFERASE"/>
    <property type="match status" value="1"/>
</dbReference>
<dbReference type="SUPFAM" id="SSF55729">
    <property type="entry name" value="Acyl-CoA N-acyltransferases (Nat)"/>
    <property type="match status" value="2"/>
</dbReference>
<dbReference type="Pfam" id="PF01233">
    <property type="entry name" value="NMT"/>
    <property type="match status" value="1"/>
</dbReference>
<evidence type="ECO:0000256" key="3">
    <source>
        <dbReference type="ARBA" id="ARBA00022679"/>
    </source>
</evidence>
<protein>
    <recommendedName>
        <fullName evidence="2">glycylpeptide N-tetradecanoyltransferase</fullName>
        <ecNumber evidence="2">2.3.1.97</ecNumber>
    </recommendedName>
    <alternativeName>
        <fullName evidence="5">Myristoyl-CoA:protein N-myristoyltransferase</fullName>
    </alternativeName>
</protein>
<dbReference type="GO" id="GO:0004379">
    <property type="term" value="F:glycylpeptide N-tetradecanoyltransferase activity"/>
    <property type="evidence" value="ECO:0007669"/>
    <property type="project" value="UniProtKB-EC"/>
</dbReference>
<dbReference type="PANTHER" id="PTHR11377:SF5">
    <property type="entry name" value="GLYCYLPEPTIDE N-TETRADECANOYLTRANSFERASE"/>
    <property type="match status" value="1"/>
</dbReference>
<feature type="domain" description="Glycylpeptide N-tetradecanoyltransferase C-terminal" evidence="7">
    <location>
        <begin position="181"/>
        <end position="311"/>
    </location>
</feature>
<dbReference type="Gene3D" id="3.40.630.30">
    <property type="match status" value="2"/>
</dbReference>
<name>A0A6C0C9J3_9ZZZZ</name>
<evidence type="ECO:0000313" key="8">
    <source>
        <dbReference type="EMBL" id="QHT01101.1"/>
    </source>
</evidence>
<evidence type="ECO:0000256" key="1">
    <source>
        <dbReference type="ARBA" id="ARBA00009469"/>
    </source>
</evidence>
<sequence length="358" mass="41790">MTDIKSSFYPRILSLKHINEIHSLLNNHYVENENNTCRLTYSKDYLYWYLKRVPKNFIIGLVYQDDSDSYKLIGLITAIYIDVIINNVAKNVPYISLLCMHQKFRGYGLNKILIDSLKRNLFLHNIPHPNESNVPKKNNEVIFFSEAALGEYDPSITLKCYAIPVNYKKLYEVKFLENDVSELPDIPETNPLHLLKEADLPEVTDKLNGYMRKFPIKMSFTIDSAKHFLLPKKNIVYSFVNKNSDGEITDFISFYKNYYYCIKQQKMLSIGVLSYYFYESMTLDELVVLVIGKMIGYGIDQLNFYNNLDNMTISFTKYLTDTNLKFYFIGDPVHKTPERDVYLSDLGLNGNSMSIFPF</sequence>
<evidence type="ECO:0000256" key="4">
    <source>
        <dbReference type="ARBA" id="ARBA00023315"/>
    </source>
</evidence>
<dbReference type="GO" id="GO:0005737">
    <property type="term" value="C:cytoplasm"/>
    <property type="evidence" value="ECO:0007669"/>
    <property type="project" value="TreeGrafter"/>
</dbReference>
<evidence type="ECO:0000256" key="5">
    <source>
        <dbReference type="ARBA" id="ARBA00031242"/>
    </source>
</evidence>
<dbReference type="InterPro" id="IPR022677">
    <property type="entry name" value="NMT_C"/>
</dbReference>
<proteinExistence type="inferred from homology"/>
<dbReference type="InterPro" id="IPR022676">
    <property type="entry name" value="NMT_N"/>
</dbReference>
<evidence type="ECO:0000256" key="2">
    <source>
        <dbReference type="ARBA" id="ARBA00012923"/>
    </source>
</evidence>
<feature type="domain" description="Glycylpeptide N-tetradecanoyltransferase N-terminal" evidence="6">
    <location>
        <begin position="16"/>
        <end position="126"/>
    </location>
</feature>
<dbReference type="EMBL" id="MN739364">
    <property type="protein sequence ID" value="QHT01101.1"/>
    <property type="molecule type" value="Genomic_DNA"/>
</dbReference>
<dbReference type="InterPro" id="IPR016181">
    <property type="entry name" value="Acyl_CoA_acyltransferase"/>
</dbReference>
<dbReference type="Pfam" id="PF02799">
    <property type="entry name" value="NMT_C"/>
    <property type="match status" value="1"/>
</dbReference>
<reference evidence="8" key="1">
    <citation type="journal article" date="2020" name="Nature">
        <title>Giant virus diversity and host interactions through global metagenomics.</title>
        <authorList>
            <person name="Schulz F."/>
            <person name="Roux S."/>
            <person name="Paez-Espino D."/>
            <person name="Jungbluth S."/>
            <person name="Walsh D.A."/>
            <person name="Denef V.J."/>
            <person name="McMahon K.D."/>
            <person name="Konstantinidis K.T."/>
            <person name="Eloe-Fadrosh E.A."/>
            <person name="Kyrpides N.C."/>
            <person name="Woyke T."/>
        </authorList>
    </citation>
    <scope>NUCLEOTIDE SEQUENCE</scope>
    <source>
        <strain evidence="8">GVMAG-M-3300020192-26</strain>
    </source>
</reference>
<organism evidence="8">
    <name type="scientific">viral metagenome</name>
    <dbReference type="NCBI Taxonomy" id="1070528"/>
    <lineage>
        <taxon>unclassified sequences</taxon>
        <taxon>metagenomes</taxon>
        <taxon>organismal metagenomes</taxon>
    </lineage>
</organism>
<keyword evidence="4" id="KW-0012">Acyltransferase</keyword>
<dbReference type="EC" id="2.3.1.97" evidence="2"/>
<accession>A0A6C0C9J3</accession>
<keyword evidence="3" id="KW-0808">Transferase</keyword>
<evidence type="ECO:0000259" key="6">
    <source>
        <dbReference type="Pfam" id="PF01233"/>
    </source>
</evidence>
<evidence type="ECO:0000259" key="7">
    <source>
        <dbReference type="Pfam" id="PF02799"/>
    </source>
</evidence>
<comment type="similarity">
    <text evidence="1">Belongs to the NMT family.</text>
</comment>
<dbReference type="AlphaFoldDB" id="A0A6C0C9J3"/>
<dbReference type="InterPro" id="IPR000903">
    <property type="entry name" value="NMT"/>
</dbReference>